<gene>
    <name evidence="1" type="ordered locus">Cyast_0116</name>
</gene>
<dbReference type="EMBL" id="CP003940">
    <property type="protein sequence ID" value="AFZ46099.1"/>
    <property type="molecule type" value="Genomic_DNA"/>
</dbReference>
<name>K9YGV3_CYASC</name>
<dbReference type="BioCyc" id="CSTA292563:G1353-115-MONOMER"/>
<organism evidence="1 2">
    <name type="scientific">Cyanobacterium stanieri (strain ATCC 29140 / PCC 7202)</name>
    <dbReference type="NCBI Taxonomy" id="292563"/>
    <lineage>
        <taxon>Bacteria</taxon>
        <taxon>Bacillati</taxon>
        <taxon>Cyanobacteriota</taxon>
        <taxon>Cyanophyceae</taxon>
        <taxon>Oscillatoriophycideae</taxon>
        <taxon>Chroococcales</taxon>
        <taxon>Geminocystaceae</taxon>
        <taxon>Cyanobacterium</taxon>
    </lineage>
</organism>
<reference evidence="2" key="1">
    <citation type="journal article" date="2013" name="Proc. Natl. Acad. Sci. U.S.A.">
        <title>Improving the coverage of the cyanobacterial phylum using diversity-driven genome sequencing.</title>
        <authorList>
            <person name="Shih P.M."/>
            <person name="Wu D."/>
            <person name="Latifi A."/>
            <person name="Axen S.D."/>
            <person name="Fewer D.P."/>
            <person name="Talla E."/>
            <person name="Calteau A."/>
            <person name="Cai F."/>
            <person name="Tandeau de Marsac N."/>
            <person name="Rippka R."/>
            <person name="Herdman M."/>
            <person name="Sivonen K."/>
            <person name="Coursin T."/>
            <person name="Laurent T."/>
            <person name="Goodwin L."/>
            <person name="Nolan M."/>
            <person name="Davenport K.W."/>
            <person name="Han C.S."/>
            <person name="Rubin E.M."/>
            <person name="Eisen J.A."/>
            <person name="Woyke T."/>
            <person name="Gugger M."/>
            <person name="Kerfeld C.A."/>
        </authorList>
    </citation>
    <scope>NUCLEOTIDE SEQUENCE [LARGE SCALE GENOMIC DNA]</scope>
    <source>
        <strain evidence="2">ATCC 29140 / PCC 7202</strain>
    </source>
</reference>
<dbReference type="Proteomes" id="UP000010483">
    <property type="component" value="Chromosome"/>
</dbReference>
<dbReference type="KEGG" id="csn:Cyast_0116"/>
<protein>
    <submittedName>
        <fullName evidence="1">Uncharacterized protein</fullName>
    </submittedName>
</protein>
<accession>K9YGV3</accession>
<evidence type="ECO:0000313" key="1">
    <source>
        <dbReference type="EMBL" id="AFZ46099.1"/>
    </source>
</evidence>
<proteinExistence type="predicted"/>
<dbReference type="STRING" id="292563.Cyast_0116"/>
<keyword evidence="2" id="KW-1185">Reference proteome</keyword>
<sequence length="40" mass="4764">MTLENNVKKYVENNVLESQTYKRLNIKAYNIYIKGKNKIS</sequence>
<evidence type="ECO:0000313" key="2">
    <source>
        <dbReference type="Proteomes" id="UP000010483"/>
    </source>
</evidence>
<dbReference type="HOGENOM" id="CLU_3288336_0_0_3"/>
<dbReference type="AlphaFoldDB" id="K9YGV3"/>